<evidence type="ECO:0000256" key="1">
    <source>
        <dbReference type="ARBA" id="ARBA00022618"/>
    </source>
</evidence>
<feature type="non-terminal residue" evidence="6">
    <location>
        <position position="1"/>
    </location>
</feature>
<protein>
    <recommendedName>
        <fullName evidence="5">Par3/HAL N-terminal domain-containing protein</fullName>
    </recommendedName>
</protein>
<feature type="compositionally biased region" description="Low complexity" evidence="4">
    <location>
        <begin position="115"/>
        <end position="146"/>
    </location>
</feature>
<evidence type="ECO:0000256" key="3">
    <source>
        <dbReference type="ARBA" id="ARBA00023306"/>
    </source>
</evidence>
<keyword evidence="1" id="KW-0132">Cell division</keyword>
<dbReference type="PANTHER" id="PTHR16484">
    <property type="entry name" value="PARTITIONING DEFECTIVE 3 RELATED"/>
    <property type="match status" value="1"/>
</dbReference>
<keyword evidence="2" id="KW-0677">Repeat</keyword>
<dbReference type="GO" id="GO:0030010">
    <property type="term" value="P:establishment of cell polarity"/>
    <property type="evidence" value="ECO:0007669"/>
    <property type="project" value="TreeGrafter"/>
</dbReference>
<evidence type="ECO:0000313" key="7">
    <source>
        <dbReference type="Proteomes" id="UP001328107"/>
    </source>
</evidence>
<dbReference type="PANTHER" id="PTHR16484:SF17">
    <property type="entry name" value="BAZOOKA, ISOFORM B"/>
    <property type="match status" value="1"/>
</dbReference>
<sequence>QMRRRLTVQFGSMRVAVPCGDGRNTLREIAQAAVQRYKNATNKGEDTVVRVHRLMLPEEDAILDMSDTVEEILEEGATHIVAIFDEDDGRRKISRQSIVEVNDYERLNMGDLRVSSSASSSSHPPSSFLHSPHSSTPSSTGPSNTPVRSSLRSEGVTSPTRNHRVTLSPEVTKKLDLDERREGREGGDGGSSR</sequence>
<dbReference type="GO" id="GO:0016324">
    <property type="term" value="C:apical plasma membrane"/>
    <property type="evidence" value="ECO:0007669"/>
    <property type="project" value="TreeGrafter"/>
</dbReference>
<name>A0AAN4ZMJ3_9BILA</name>
<dbReference type="GO" id="GO:0051660">
    <property type="term" value="P:establishment of centrosome localization"/>
    <property type="evidence" value="ECO:0007669"/>
    <property type="project" value="TreeGrafter"/>
</dbReference>
<dbReference type="GO" id="GO:0035091">
    <property type="term" value="F:phosphatidylinositol binding"/>
    <property type="evidence" value="ECO:0007669"/>
    <property type="project" value="TreeGrafter"/>
</dbReference>
<proteinExistence type="predicted"/>
<dbReference type="InterPro" id="IPR021922">
    <property type="entry name" value="Par3/HAL_N"/>
</dbReference>
<feature type="compositionally biased region" description="Polar residues" evidence="4">
    <location>
        <begin position="147"/>
        <end position="160"/>
    </location>
</feature>
<organism evidence="6 7">
    <name type="scientific">Pristionchus mayeri</name>
    <dbReference type="NCBI Taxonomy" id="1317129"/>
    <lineage>
        <taxon>Eukaryota</taxon>
        <taxon>Metazoa</taxon>
        <taxon>Ecdysozoa</taxon>
        <taxon>Nematoda</taxon>
        <taxon>Chromadorea</taxon>
        <taxon>Rhabditida</taxon>
        <taxon>Rhabditina</taxon>
        <taxon>Diplogasteromorpha</taxon>
        <taxon>Diplogasteroidea</taxon>
        <taxon>Neodiplogasteridae</taxon>
        <taxon>Pristionchus</taxon>
    </lineage>
</organism>
<dbReference type="GO" id="GO:0043296">
    <property type="term" value="C:apical junction complex"/>
    <property type="evidence" value="ECO:0007669"/>
    <property type="project" value="TreeGrafter"/>
</dbReference>
<dbReference type="InterPro" id="IPR052213">
    <property type="entry name" value="PAR3"/>
</dbReference>
<evidence type="ECO:0000256" key="4">
    <source>
        <dbReference type="SAM" id="MobiDB-lite"/>
    </source>
</evidence>
<dbReference type="GO" id="GO:0051301">
    <property type="term" value="P:cell division"/>
    <property type="evidence" value="ECO:0007669"/>
    <property type="project" value="UniProtKB-KW"/>
</dbReference>
<dbReference type="GO" id="GO:0000226">
    <property type="term" value="P:microtubule cytoskeleton organization"/>
    <property type="evidence" value="ECO:0007669"/>
    <property type="project" value="TreeGrafter"/>
</dbReference>
<keyword evidence="3" id="KW-0131">Cell cycle</keyword>
<dbReference type="GO" id="GO:0008104">
    <property type="term" value="P:intracellular protein localization"/>
    <property type="evidence" value="ECO:0007669"/>
    <property type="project" value="TreeGrafter"/>
</dbReference>
<gene>
    <name evidence="6" type="ORF">PMAYCL1PPCAC_11921</name>
</gene>
<reference evidence="7" key="1">
    <citation type="submission" date="2022-10" db="EMBL/GenBank/DDBJ databases">
        <title>Genome assembly of Pristionchus species.</title>
        <authorList>
            <person name="Yoshida K."/>
            <person name="Sommer R.J."/>
        </authorList>
    </citation>
    <scope>NUCLEOTIDE SEQUENCE [LARGE SCALE GENOMIC DNA]</scope>
    <source>
        <strain evidence="7">RS5460</strain>
    </source>
</reference>
<dbReference type="Gene3D" id="3.10.20.90">
    <property type="entry name" value="Phosphatidylinositol 3-kinase Catalytic Subunit, Chain A, domain 1"/>
    <property type="match status" value="1"/>
</dbReference>
<dbReference type="EMBL" id="BTRK01000003">
    <property type="protein sequence ID" value="GMR41726.1"/>
    <property type="molecule type" value="Genomic_DNA"/>
</dbReference>
<keyword evidence="7" id="KW-1185">Reference proteome</keyword>
<feature type="compositionally biased region" description="Basic and acidic residues" evidence="4">
    <location>
        <begin position="171"/>
        <end position="187"/>
    </location>
</feature>
<evidence type="ECO:0000256" key="2">
    <source>
        <dbReference type="ARBA" id="ARBA00022737"/>
    </source>
</evidence>
<feature type="domain" description="Par3/HAL N-terminal" evidence="5">
    <location>
        <begin position="5"/>
        <end position="88"/>
    </location>
</feature>
<dbReference type="GO" id="GO:0045197">
    <property type="term" value="P:establishment or maintenance of epithelial cell apical/basal polarity"/>
    <property type="evidence" value="ECO:0007669"/>
    <property type="project" value="TreeGrafter"/>
</dbReference>
<comment type="caution">
    <text evidence="6">The sequence shown here is derived from an EMBL/GenBank/DDBJ whole genome shotgun (WGS) entry which is preliminary data.</text>
</comment>
<feature type="region of interest" description="Disordered" evidence="4">
    <location>
        <begin position="114"/>
        <end position="193"/>
    </location>
</feature>
<dbReference type="Pfam" id="PF12053">
    <property type="entry name" value="Par3_HAL_N_term"/>
    <property type="match status" value="1"/>
</dbReference>
<dbReference type="GO" id="GO:0005938">
    <property type="term" value="C:cell cortex"/>
    <property type="evidence" value="ECO:0007669"/>
    <property type="project" value="TreeGrafter"/>
</dbReference>
<evidence type="ECO:0000313" key="6">
    <source>
        <dbReference type="EMBL" id="GMR41726.1"/>
    </source>
</evidence>
<dbReference type="Proteomes" id="UP001328107">
    <property type="component" value="Unassembled WGS sequence"/>
</dbReference>
<dbReference type="GO" id="GO:0007155">
    <property type="term" value="P:cell adhesion"/>
    <property type="evidence" value="ECO:0007669"/>
    <property type="project" value="TreeGrafter"/>
</dbReference>
<dbReference type="AlphaFoldDB" id="A0AAN4ZMJ3"/>
<evidence type="ECO:0000259" key="5">
    <source>
        <dbReference type="Pfam" id="PF12053"/>
    </source>
</evidence>
<feature type="non-terminal residue" evidence="6">
    <location>
        <position position="193"/>
    </location>
</feature>
<accession>A0AAN4ZMJ3</accession>
<dbReference type="GO" id="GO:0005912">
    <property type="term" value="C:adherens junction"/>
    <property type="evidence" value="ECO:0007669"/>
    <property type="project" value="TreeGrafter"/>
</dbReference>